<evidence type="ECO:0008006" key="3">
    <source>
        <dbReference type="Google" id="ProtNLM"/>
    </source>
</evidence>
<accession>A0ABM9B506</accession>
<comment type="caution">
    <text evidence="1">The sequence shown here is derived from an EMBL/GenBank/DDBJ whole genome shotgun (WGS) entry which is preliminary data.</text>
</comment>
<organism evidence="1 2">
    <name type="scientific">Neolewinella maritima</name>
    <dbReference type="NCBI Taxonomy" id="1383882"/>
    <lineage>
        <taxon>Bacteria</taxon>
        <taxon>Pseudomonadati</taxon>
        <taxon>Bacteroidota</taxon>
        <taxon>Saprospiria</taxon>
        <taxon>Saprospirales</taxon>
        <taxon>Lewinellaceae</taxon>
        <taxon>Neolewinella</taxon>
    </lineage>
</organism>
<protein>
    <recommendedName>
        <fullName evidence="3">Porin</fullName>
    </recommendedName>
</protein>
<dbReference type="EMBL" id="CAKLPZ010000005">
    <property type="protein sequence ID" value="CAH1002461.1"/>
    <property type="molecule type" value="Genomic_DNA"/>
</dbReference>
<dbReference type="InterPro" id="IPR011250">
    <property type="entry name" value="OMP/PagP_B-barrel"/>
</dbReference>
<proteinExistence type="predicted"/>
<dbReference type="Gene3D" id="2.40.160.20">
    <property type="match status" value="1"/>
</dbReference>
<evidence type="ECO:0000313" key="2">
    <source>
        <dbReference type="Proteomes" id="UP000837803"/>
    </source>
</evidence>
<name>A0ABM9B506_9BACT</name>
<keyword evidence="2" id="KW-1185">Reference proteome</keyword>
<reference evidence="1" key="1">
    <citation type="submission" date="2021-12" db="EMBL/GenBank/DDBJ databases">
        <authorList>
            <person name="Rodrigo-Torres L."/>
            <person name="Arahal R. D."/>
            <person name="Lucena T."/>
        </authorList>
    </citation>
    <scope>NUCLEOTIDE SEQUENCE</scope>
    <source>
        <strain evidence="1">CECT 8419</strain>
    </source>
</reference>
<gene>
    <name evidence="1" type="ORF">LEM8419_03340</name>
</gene>
<evidence type="ECO:0000313" key="1">
    <source>
        <dbReference type="EMBL" id="CAH1002461.1"/>
    </source>
</evidence>
<sequence length="362" mass="38344">MSFTLKPRTVRFFGLILSLLVTASVSAQIQRGDRFLSVDGRAGASLTGASVTPLVSGDLGGIVLPGTFSEGLAYATPAYGLALTDRLIVGGSLTAVHPFGSRSDIGSIGLSPYLRYYGINRAQLGVYGQVMTGLGYRNGDLTGPDAVTVGAGLQLPLAVGARFGPSVDYVIGGAGNTLELGIRVELILGRNNRLQEAAVGSFSKGAIMLGSQFVGAVVREDVSSAGVVVGGHYFLTDRLTAAPTIGMEGYQTDFSRPNVTRITTLRNYAVGLSSRYYLTTERHLLWFAEAGVGYQTNYSRRDFGNGEIRSSSDVFLLTASAGGQLFIRDNVALEAGPQFRRFFGDGVNYSLFSLNGGIRFLL</sequence>
<dbReference type="Proteomes" id="UP000837803">
    <property type="component" value="Unassembled WGS sequence"/>
</dbReference>
<dbReference type="SUPFAM" id="SSF56925">
    <property type="entry name" value="OMPA-like"/>
    <property type="match status" value="1"/>
</dbReference>